<keyword evidence="2" id="KW-0813">Transport</keyword>
<dbReference type="InterPro" id="IPR036662">
    <property type="entry name" value="PTS_EIIA_man-typ_sf"/>
</dbReference>
<sequence length="131" mass="13711">MVGLLLITHYGLGQSFTDCARHFFGTDPGNLAVMAVDKSDDPDHLLAYAHSLIAHLDQGEGVLVLTDMVGGTPSNVASRLIVPGRIEAVAGLSLPMLVRSLCYCGQPLAVLVEKALAGGREGVQNITQGNT</sequence>
<dbReference type="Gene3D" id="3.40.50.510">
    <property type="entry name" value="Phosphotransferase system, mannose-type IIA component"/>
    <property type="match status" value="1"/>
</dbReference>
<evidence type="ECO:0000313" key="10">
    <source>
        <dbReference type="Proteomes" id="UP001168540"/>
    </source>
</evidence>
<accession>A0ABT7XLY7</accession>
<evidence type="ECO:0000256" key="5">
    <source>
        <dbReference type="ARBA" id="ARBA00022679"/>
    </source>
</evidence>
<evidence type="ECO:0000256" key="3">
    <source>
        <dbReference type="ARBA" id="ARBA00022490"/>
    </source>
</evidence>
<dbReference type="PANTHER" id="PTHR33799">
    <property type="entry name" value="PTS PERMEASE-RELATED-RELATED"/>
    <property type="match status" value="1"/>
</dbReference>
<keyword evidence="4" id="KW-0762">Sugar transport</keyword>
<protein>
    <submittedName>
        <fullName evidence="9">PTS fructose transporter subunit IIA</fullName>
    </submittedName>
</protein>
<reference evidence="9" key="1">
    <citation type="submission" date="2023-06" db="EMBL/GenBank/DDBJ databases">
        <authorList>
            <person name="Zhang S."/>
        </authorList>
    </citation>
    <scope>NUCLEOTIDE SEQUENCE</scope>
    <source>
        <strain evidence="9">SG2303</strain>
    </source>
</reference>
<dbReference type="EMBL" id="JAUEDK010000010">
    <property type="protein sequence ID" value="MDN0074801.1"/>
    <property type="molecule type" value="Genomic_DNA"/>
</dbReference>
<keyword evidence="10" id="KW-1185">Reference proteome</keyword>
<evidence type="ECO:0000256" key="1">
    <source>
        <dbReference type="ARBA" id="ARBA00004496"/>
    </source>
</evidence>
<evidence type="ECO:0000259" key="8">
    <source>
        <dbReference type="PROSITE" id="PS51096"/>
    </source>
</evidence>
<evidence type="ECO:0000256" key="2">
    <source>
        <dbReference type="ARBA" id="ARBA00022448"/>
    </source>
</evidence>
<dbReference type="PANTHER" id="PTHR33799:SF1">
    <property type="entry name" value="PTS SYSTEM MANNOSE-SPECIFIC EIIAB COMPONENT-RELATED"/>
    <property type="match status" value="1"/>
</dbReference>
<dbReference type="InterPro" id="IPR033887">
    <property type="entry name" value="PTS_IIA_man"/>
</dbReference>
<evidence type="ECO:0000256" key="4">
    <source>
        <dbReference type="ARBA" id="ARBA00022597"/>
    </source>
</evidence>
<keyword evidence="7" id="KW-0418">Kinase</keyword>
<keyword evidence="3" id="KW-0963">Cytoplasm</keyword>
<dbReference type="InterPro" id="IPR004701">
    <property type="entry name" value="PTS_EIIA_man-typ"/>
</dbReference>
<organism evidence="9 10">
    <name type="scientific">Crenobacter oryzisoli</name>
    <dbReference type="NCBI Taxonomy" id="3056844"/>
    <lineage>
        <taxon>Bacteria</taxon>
        <taxon>Pseudomonadati</taxon>
        <taxon>Pseudomonadota</taxon>
        <taxon>Betaproteobacteria</taxon>
        <taxon>Neisseriales</taxon>
        <taxon>Neisseriaceae</taxon>
        <taxon>Crenobacter</taxon>
    </lineage>
</organism>
<dbReference type="InterPro" id="IPR051471">
    <property type="entry name" value="Bacterial_PTS_sugar_comp"/>
</dbReference>
<comment type="subcellular location">
    <subcellularLocation>
        <location evidence="1">Cytoplasm</location>
    </subcellularLocation>
</comment>
<gene>
    <name evidence="9" type="ORF">QU481_07830</name>
</gene>
<keyword evidence="5" id="KW-0808">Transferase</keyword>
<dbReference type="CDD" id="cd00006">
    <property type="entry name" value="PTS_IIA_man"/>
    <property type="match status" value="1"/>
</dbReference>
<evidence type="ECO:0000313" key="9">
    <source>
        <dbReference type="EMBL" id="MDN0074801.1"/>
    </source>
</evidence>
<dbReference type="Pfam" id="PF03610">
    <property type="entry name" value="EIIA-man"/>
    <property type="match status" value="1"/>
</dbReference>
<dbReference type="RefSeq" id="WP_289829380.1">
    <property type="nucleotide sequence ID" value="NZ_JAUEDK010000010.1"/>
</dbReference>
<feature type="domain" description="PTS EIIA type-4" evidence="8">
    <location>
        <begin position="1"/>
        <end position="123"/>
    </location>
</feature>
<dbReference type="PROSITE" id="PS51096">
    <property type="entry name" value="PTS_EIIA_TYPE_4"/>
    <property type="match status" value="1"/>
</dbReference>
<dbReference type="SUPFAM" id="SSF53062">
    <property type="entry name" value="PTS system fructose IIA component-like"/>
    <property type="match status" value="1"/>
</dbReference>
<evidence type="ECO:0000256" key="6">
    <source>
        <dbReference type="ARBA" id="ARBA00022683"/>
    </source>
</evidence>
<dbReference type="Proteomes" id="UP001168540">
    <property type="component" value="Unassembled WGS sequence"/>
</dbReference>
<comment type="caution">
    <text evidence="9">The sequence shown here is derived from an EMBL/GenBank/DDBJ whole genome shotgun (WGS) entry which is preliminary data.</text>
</comment>
<proteinExistence type="predicted"/>
<keyword evidence="6" id="KW-0598">Phosphotransferase system</keyword>
<evidence type="ECO:0000256" key="7">
    <source>
        <dbReference type="ARBA" id="ARBA00022777"/>
    </source>
</evidence>
<name>A0ABT7XLY7_9NEIS</name>